<reference evidence="2" key="1">
    <citation type="submission" date="2022-03" db="EMBL/GenBank/DDBJ databases">
        <authorList>
            <person name="Sayadi A."/>
        </authorList>
    </citation>
    <scope>NUCLEOTIDE SEQUENCE</scope>
</reference>
<dbReference type="Proteomes" id="UP001152888">
    <property type="component" value="Unassembled WGS sequence"/>
</dbReference>
<dbReference type="SMART" id="SM00220">
    <property type="entry name" value="S_TKc"/>
    <property type="match status" value="1"/>
</dbReference>
<dbReference type="GO" id="GO:0032436">
    <property type="term" value="P:positive regulation of proteasomal ubiquitin-dependent protein catabolic process"/>
    <property type="evidence" value="ECO:0007669"/>
    <property type="project" value="TreeGrafter"/>
</dbReference>
<dbReference type="Pfam" id="PF00069">
    <property type="entry name" value="Pkinase"/>
    <property type="match status" value="1"/>
</dbReference>
<dbReference type="InterPro" id="IPR000719">
    <property type="entry name" value="Prot_kinase_dom"/>
</dbReference>
<dbReference type="EMBL" id="CAKOFQ010007921">
    <property type="protein sequence ID" value="CAH2009821.1"/>
    <property type="molecule type" value="Genomic_DNA"/>
</dbReference>
<name>A0A9P0MCA2_ACAOB</name>
<protein>
    <recommendedName>
        <fullName evidence="1">Protein kinase domain-containing protein</fullName>
    </recommendedName>
</protein>
<dbReference type="InterPro" id="IPR024104">
    <property type="entry name" value="Tribbles/Ser_Thr_kinase_40"/>
</dbReference>
<dbReference type="InterPro" id="IPR011009">
    <property type="entry name" value="Kinase-like_dom_sf"/>
</dbReference>
<organism evidence="2 3">
    <name type="scientific">Acanthoscelides obtectus</name>
    <name type="common">Bean weevil</name>
    <name type="synonym">Bruchus obtectus</name>
    <dbReference type="NCBI Taxonomy" id="200917"/>
    <lineage>
        <taxon>Eukaryota</taxon>
        <taxon>Metazoa</taxon>
        <taxon>Ecdysozoa</taxon>
        <taxon>Arthropoda</taxon>
        <taxon>Hexapoda</taxon>
        <taxon>Insecta</taxon>
        <taxon>Pterygota</taxon>
        <taxon>Neoptera</taxon>
        <taxon>Endopterygota</taxon>
        <taxon>Coleoptera</taxon>
        <taxon>Polyphaga</taxon>
        <taxon>Cucujiformia</taxon>
        <taxon>Chrysomeloidea</taxon>
        <taxon>Chrysomelidae</taxon>
        <taxon>Bruchinae</taxon>
        <taxon>Bruchini</taxon>
        <taxon>Acanthoscelides</taxon>
    </lineage>
</organism>
<feature type="domain" description="Protein kinase" evidence="1">
    <location>
        <begin position="1"/>
        <end position="117"/>
    </location>
</feature>
<dbReference type="PANTHER" id="PTHR22961:SF13">
    <property type="entry name" value="TRIBBLES"/>
    <property type="match status" value="1"/>
</dbReference>
<gene>
    <name evidence="2" type="ORF">ACAOBT_LOCUS31145</name>
</gene>
<dbReference type="PROSITE" id="PS50011">
    <property type="entry name" value="PROTEIN_KINASE_DOM"/>
    <property type="match status" value="1"/>
</dbReference>
<dbReference type="GO" id="GO:0005524">
    <property type="term" value="F:ATP binding"/>
    <property type="evidence" value="ECO:0007669"/>
    <property type="project" value="InterPro"/>
</dbReference>
<comment type="caution">
    <text evidence="2">The sequence shown here is derived from an EMBL/GenBank/DDBJ whole genome shotgun (WGS) entry which is preliminary data.</text>
</comment>
<dbReference type="AlphaFoldDB" id="A0A9P0MCA2"/>
<dbReference type="SUPFAM" id="SSF56112">
    <property type="entry name" value="Protein kinase-like (PK-like)"/>
    <property type="match status" value="1"/>
</dbReference>
<feature type="non-terminal residue" evidence="2">
    <location>
        <position position="145"/>
    </location>
</feature>
<evidence type="ECO:0000313" key="2">
    <source>
        <dbReference type="EMBL" id="CAH2009821.1"/>
    </source>
</evidence>
<dbReference type="OrthoDB" id="410920at2759"/>
<evidence type="ECO:0000313" key="3">
    <source>
        <dbReference type="Proteomes" id="UP001152888"/>
    </source>
</evidence>
<dbReference type="PANTHER" id="PTHR22961">
    <property type="entry name" value="SER/THR PROTEIN KINASE-TRB"/>
    <property type="match status" value="1"/>
</dbReference>
<dbReference type="Gene3D" id="1.10.510.10">
    <property type="entry name" value="Transferase(Phosphotransferase) domain 1"/>
    <property type="match status" value="1"/>
</dbReference>
<sequence>TELKLESLEDAVVLEEPDSDWLHDKRGCPAYVSPEILKAGAHYSGKAADMWSLGVILYTIYPFNDSEHASLFAKISRGHFVVPECLSPRARCLVRSLLRREPSERITSEDIIYHPWLARKEERDWTSRACDQTVPEMHFADDDDQ</sequence>
<evidence type="ECO:0000259" key="1">
    <source>
        <dbReference type="PROSITE" id="PS50011"/>
    </source>
</evidence>
<keyword evidence="3" id="KW-1185">Reference proteome</keyword>
<dbReference type="GO" id="GO:0005634">
    <property type="term" value="C:nucleus"/>
    <property type="evidence" value="ECO:0007669"/>
    <property type="project" value="TreeGrafter"/>
</dbReference>
<dbReference type="GO" id="GO:0031434">
    <property type="term" value="F:mitogen-activated protein kinase kinase binding"/>
    <property type="evidence" value="ECO:0007669"/>
    <property type="project" value="TreeGrafter"/>
</dbReference>
<proteinExistence type="predicted"/>
<accession>A0A9P0MCA2</accession>
<dbReference type="GO" id="GO:0004672">
    <property type="term" value="F:protein kinase activity"/>
    <property type="evidence" value="ECO:0007669"/>
    <property type="project" value="InterPro"/>
</dbReference>